<dbReference type="OrthoDB" id="9814706at2"/>
<dbReference type="PANTHER" id="PTHR42659:SF1">
    <property type="entry name" value="OXIDOREDUCTASE"/>
    <property type="match status" value="1"/>
</dbReference>
<accession>A0A2V4TSK6</accession>
<dbReference type="Gene3D" id="3.30.43.10">
    <property type="entry name" value="Uridine Diphospho-n-acetylenolpyruvylglucosamine Reductase, domain 2"/>
    <property type="match status" value="1"/>
</dbReference>
<evidence type="ECO:0000259" key="2">
    <source>
        <dbReference type="PROSITE" id="PS51387"/>
    </source>
</evidence>
<dbReference type="InterPro" id="IPR016169">
    <property type="entry name" value="FAD-bd_PCMH_sub2"/>
</dbReference>
<protein>
    <submittedName>
        <fullName evidence="3">Xanthine dehydrogenase YagS FAD-binding subunit</fullName>
    </submittedName>
</protein>
<feature type="domain" description="FAD-binding PCMH-type" evidence="2">
    <location>
        <begin position="1"/>
        <end position="222"/>
    </location>
</feature>
<dbReference type="PANTHER" id="PTHR42659">
    <property type="entry name" value="XANTHINE DEHYDROGENASE SUBUNIT C-RELATED"/>
    <property type="match status" value="1"/>
</dbReference>
<dbReference type="SMART" id="SM01092">
    <property type="entry name" value="CO_deh_flav_C"/>
    <property type="match status" value="1"/>
</dbReference>
<dbReference type="InterPro" id="IPR036683">
    <property type="entry name" value="CO_DH_flav_C_dom_sf"/>
</dbReference>
<name>A0A2V4TSK6_9BURK</name>
<comment type="caution">
    <text evidence="3">The sequence shown here is derived from an EMBL/GenBank/DDBJ whole genome shotgun (WGS) entry which is preliminary data.</text>
</comment>
<reference evidence="3 4" key="1">
    <citation type="submission" date="2018-06" db="EMBL/GenBank/DDBJ databases">
        <title>Genomic Encyclopedia of Type Strains, Phase IV (KMG-V): Genome sequencing to study the core and pangenomes of soil and plant-associated prokaryotes.</title>
        <authorList>
            <person name="Whitman W."/>
        </authorList>
    </citation>
    <scope>NUCLEOTIDE SEQUENCE [LARGE SCALE GENOMIC DNA]</scope>
    <source>
        <strain evidence="3 4">SRCL-318</strain>
    </source>
</reference>
<dbReference type="PROSITE" id="PS51387">
    <property type="entry name" value="FAD_PCMH"/>
    <property type="match status" value="1"/>
</dbReference>
<dbReference type="GO" id="GO:0016491">
    <property type="term" value="F:oxidoreductase activity"/>
    <property type="evidence" value="ECO:0007669"/>
    <property type="project" value="InterPro"/>
</dbReference>
<proteinExistence type="predicted"/>
<dbReference type="InterPro" id="IPR005107">
    <property type="entry name" value="CO_DH_flav_C"/>
</dbReference>
<evidence type="ECO:0000313" key="3">
    <source>
        <dbReference type="EMBL" id="PYE24248.1"/>
    </source>
</evidence>
<dbReference type="SUPFAM" id="SSF55447">
    <property type="entry name" value="CO dehydrogenase flavoprotein C-terminal domain-like"/>
    <property type="match status" value="1"/>
</dbReference>
<dbReference type="InterPro" id="IPR002346">
    <property type="entry name" value="Mopterin_DH_FAD-bd"/>
</dbReference>
<dbReference type="AlphaFoldDB" id="A0A2V4TSK6"/>
<evidence type="ECO:0000256" key="1">
    <source>
        <dbReference type="ARBA" id="ARBA00022827"/>
    </source>
</evidence>
<dbReference type="SUPFAM" id="SSF56176">
    <property type="entry name" value="FAD-binding/transporter-associated domain-like"/>
    <property type="match status" value="1"/>
</dbReference>
<keyword evidence="1" id="KW-0285">Flavoprotein</keyword>
<keyword evidence="1" id="KW-0274">FAD</keyword>
<dbReference type="GO" id="GO:0071949">
    <property type="term" value="F:FAD binding"/>
    <property type="evidence" value="ECO:0007669"/>
    <property type="project" value="InterPro"/>
</dbReference>
<dbReference type="Pfam" id="PF03450">
    <property type="entry name" value="CO_deh_flav_C"/>
    <property type="match status" value="1"/>
</dbReference>
<dbReference type="RefSeq" id="WP_110854828.1">
    <property type="nucleotide sequence ID" value="NZ_QJSQ01000006.1"/>
</dbReference>
<dbReference type="Gene3D" id="3.30.390.50">
    <property type="entry name" value="CO dehydrogenase flavoprotein, C-terminal domain"/>
    <property type="match status" value="1"/>
</dbReference>
<dbReference type="InterPro" id="IPR016166">
    <property type="entry name" value="FAD-bd_PCMH"/>
</dbReference>
<dbReference type="Pfam" id="PF00941">
    <property type="entry name" value="FAD_binding_5"/>
    <property type="match status" value="1"/>
</dbReference>
<dbReference type="InterPro" id="IPR051312">
    <property type="entry name" value="Diverse_Substr_Oxidored"/>
</dbReference>
<dbReference type="Gene3D" id="3.30.465.10">
    <property type="match status" value="2"/>
</dbReference>
<dbReference type="InterPro" id="IPR016167">
    <property type="entry name" value="FAD-bd_PCMH_sub1"/>
</dbReference>
<dbReference type="Proteomes" id="UP000247772">
    <property type="component" value="Unassembled WGS sequence"/>
</dbReference>
<sequence length="343" mass="36931">MNRFSYARAKSVADAVRLHSVTPGAEFLAGGTNLVDLMREDVMRPAAIIDITRLPLREIEATKGGGLRIGALVTNSALAWDARVAERYPLLAQALLAGASAQIRNAATVGGNLLQRTRCLYFYDPATCCNKRAPGTGCAALDGVNRTHAIFGASEHCIATHPSDLCVALEALDATLHVAGRRGARTLPFDSLHRLPGHTPHRETTLADEELITAVELPREGYAQHFTYLKLRDRQSYAFALVSVALGMRVEDGEMRALGCALGGVAHKPWRDREAEQRLIGHAADDTRAIERYADAVVAHADPRPGNAFKVDLARRAIVRAFEQALAPRAEGASVEGSGEESA</sequence>
<dbReference type="InterPro" id="IPR036318">
    <property type="entry name" value="FAD-bd_PCMH-like_sf"/>
</dbReference>
<gene>
    <name evidence="3" type="ORF">C7410_10677</name>
</gene>
<evidence type="ECO:0000313" key="4">
    <source>
        <dbReference type="Proteomes" id="UP000247772"/>
    </source>
</evidence>
<organism evidence="3 4">
    <name type="scientific">Paraburkholderia silvatlantica</name>
    <dbReference type="NCBI Taxonomy" id="321895"/>
    <lineage>
        <taxon>Bacteria</taxon>
        <taxon>Pseudomonadati</taxon>
        <taxon>Pseudomonadota</taxon>
        <taxon>Betaproteobacteria</taxon>
        <taxon>Burkholderiales</taxon>
        <taxon>Burkholderiaceae</taxon>
        <taxon>Paraburkholderia</taxon>
    </lineage>
</organism>
<dbReference type="EMBL" id="QJSQ01000006">
    <property type="protein sequence ID" value="PYE24248.1"/>
    <property type="molecule type" value="Genomic_DNA"/>
</dbReference>